<reference evidence="7 8" key="1">
    <citation type="submission" date="2023-08" db="EMBL/GenBank/DDBJ databases">
        <title>Black Yeasts Isolated from many extreme environments.</title>
        <authorList>
            <person name="Coleine C."/>
            <person name="Stajich J.E."/>
            <person name="Selbmann L."/>
        </authorList>
    </citation>
    <scope>NUCLEOTIDE SEQUENCE [LARGE SCALE GENOMIC DNA]</scope>
    <source>
        <strain evidence="7 8">CCFEE 5792</strain>
    </source>
</reference>
<dbReference type="RefSeq" id="XP_064706769.1">
    <property type="nucleotide sequence ID" value="XM_064845915.1"/>
</dbReference>
<dbReference type="AlphaFoldDB" id="A0AAV9NEU5"/>
<evidence type="ECO:0000313" key="8">
    <source>
        <dbReference type="Proteomes" id="UP001358417"/>
    </source>
</evidence>
<dbReference type="GO" id="GO:0017136">
    <property type="term" value="F:histone deacetylase activity, NAD-dependent"/>
    <property type="evidence" value="ECO:0007669"/>
    <property type="project" value="TreeGrafter"/>
</dbReference>
<dbReference type="InterPro" id="IPR029035">
    <property type="entry name" value="DHS-like_NAD/FAD-binding_dom"/>
</dbReference>
<dbReference type="InterPro" id="IPR026590">
    <property type="entry name" value="Ssirtuin_cat_dom"/>
</dbReference>
<dbReference type="InterPro" id="IPR003000">
    <property type="entry name" value="Sirtuin"/>
</dbReference>
<protein>
    <recommendedName>
        <fullName evidence="6">Deacetylase sirtuin-type domain-containing protein</fullName>
    </recommendedName>
</protein>
<feature type="compositionally biased region" description="Low complexity" evidence="5">
    <location>
        <begin position="86"/>
        <end position="106"/>
    </location>
</feature>
<feature type="compositionally biased region" description="Polar residues" evidence="5">
    <location>
        <begin position="438"/>
        <end position="449"/>
    </location>
</feature>
<feature type="region of interest" description="Disordered" evidence="5">
    <location>
        <begin position="393"/>
        <end position="450"/>
    </location>
</feature>
<keyword evidence="4" id="KW-0479">Metal-binding</keyword>
<dbReference type="Gene3D" id="3.40.50.1220">
    <property type="entry name" value="TPP-binding domain"/>
    <property type="match status" value="1"/>
</dbReference>
<feature type="region of interest" description="Disordered" evidence="5">
    <location>
        <begin position="81"/>
        <end position="109"/>
    </location>
</feature>
<organism evidence="7 8">
    <name type="scientific">Exophiala bonariae</name>
    <dbReference type="NCBI Taxonomy" id="1690606"/>
    <lineage>
        <taxon>Eukaryota</taxon>
        <taxon>Fungi</taxon>
        <taxon>Dikarya</taxon>
        <taxon>Ascomycota</taxon>
        <taxon>Pezizomycotina</taxon>
        <taxon>Eurotiomycetes</taxon>
        <taxon>Chaetothyriomycetidae</taxon>
        <taxon>Chaetothyriales</taxon>
        <taxon>Herpotrichiellaceae</taxon>
        <taxon>Exophiala</taxon>
    </lineage>
</organism>
<evidence type="ECO:0000256" key="4">
    <source>
        <dbReference type="PROSITE-ProRule" id="PRU00236"/>
    </source>
</evidence>
<dbReference type="GO" id="GO:0046872">
    <property type="term" value="F:metal ion binding"/>
    <property type="evidence" value="ECO:0007669"/>
    <property type="project" value="UniProtKB-KW"/>
</dbReference>
<proteinExistence type="inferred from homology"/>
<dbReference type="GeneID" id="89970513"/>
<dbReference type="Proteomes" id="UP001358417">
    <property type="component" value="Unassembled WGS sequence"/>
</dbReference>
<evidence type="ECO:0000259" key="6">
    <source>
        <dbReference type="PROSITE" id="PS50305"/>
    </source>
</evidence>
<keyword evidence="2" id="KW-0808">Transferase</keyword>
<feature type="binding site" evidence="4">
    <location>
        <position position="229"/>
    </location>
    <ligand>
        <name>Zn(2+)</name>
        <dbReference type="ChEBI" id="CHEBI:29105"/>
    </ligand>
</feature>
<dbReference type="PANTHER" id="PTHR11085:SF8">
    <property type="entry name" value="NAD-DEPENDENT HISTONE DEACETYLASE HST3"/>
    <property type="match status" value="1"/>
</dbReference>
<dbReference type="InterPro" id="IPR050134">
    <property type="entry name" value="NAD-dep_sirtuin_deacylases"/>
</dbReference>
<dbReference type="Pfam" id="PF02146">
    <property type="entry name" value="SIR2"/>
    <property type="match status" value="3"/>
</dbReference>
<dbReference type="PANTHER" id="PTHR11085">
    <property type="entry name" value="NAD-DEPENDENT PROTEIN DEACYLASE SIRTUIN-5, MITOCHONDRIAL-RELATED"/>
    <property type="match status" value="1"/>
</dbReference>
<feature type="active site" description="Proton acceptor" evidence="4">
    <location>
        <position position="221"/>
    </location>
</feature>
<evidence type="ECO:0000256" key="1">
    <source>
        <dbReference type="ARBA" id="ARBA00006924"/>
    </source>
</evidence>
<feature type="domain" description="Deacetylase sirtuin-type" evidence="6">
    <location>
        <begin position="7"/>
        <end position="377"/>
    </location>
</feature>
<dbReference type="InterPro" id="IPR026591">
    <property type="entry name" value="Sirtuin_cat_small_dom_sf"/>
</dbReference>
<feature type="region of interest" description="Disordered" evidence="5">
    <location>
        <begin position="620"/>
        <end position="643"/>
    </location>
</feature>
<dbReference type="PROSITE" id="PS50305">
    <property type="entry name" value="SIRTUIN"/>
    <property type="match status" value="1"/>
</dbReference>
<dbReference type="EMBL" id="JAVRRD010000012">
    <property type="protein sequence ID" value="KAK5053327.1"/>
    <property type="molecule type" value="Genomic_DNA"/>
</dbReference>
<dbReference type="GO" id="GO:0070403">
    <property type="term" value="F:NAD+ binding"/>
    <property type="evidence" value="ECO:0007669"/>
    <property type="project" value="InterPro"/>
</dbReference>
<evidence type="ECO:0000256" key="3">
    <source>
        <dbReference type="ARBA" id="ARBA00023027"/>
    </source>
</evidence>
<evidence type="ECO:0000313" key="7">
    <source>
        <dbReference type="EMBL" id="KAK5053327.1"/>
    </source>
</evidence>
<keyword evidence="3" id="KW-0520">NAD</keyword>
<evidence type="ECO:0000256" key="2">
    <source>
        <dbReference type="ARBA" id="ARBA00022679"/>
    </source>
</evidence>
<feature type="binding site" evidence="4">
    <location>
        <position position="232"/>
    </location>
    <ligand>
        <name>Zn(2+)</name>
        <dbReference type="ChEBI" id="CHEBI:29105"/>
    </ligand>
</feature>
<dbReference type="GO" id="GO:0005634">
    <property type="term" value="C:nucleus"/>
    <property type="evidence" value="ECO:0007669"/>
    <property type="project" value="TreeGrafter"/>
</dbReference>
<comment type="similarity">
    <text evidence="1">Belongs to the sirtuin family. Class I subfamily.</text>
</comment>
<gene>
    <name evidence="7" type="ORF">LTR84_002301</name>
</gene>
<feature type="binding site" evidence="4">
    <location>
        <position position="257"/>
    </location>
    <ligand>
        <name>Zn(2+)</name>
        <dbReference type="ChEBI" id="CHEBI:29105"/>
    </ligand>
</feature>
<keyword evidence="4" id="KW-0862">Zinc</keyword>
<dbReference type="SUPFAM" id="SSF52467">
    <property type="entry name" value="DHS-like NAD/FAD-binding domain"/>
    <property type="match status" value="1"/>
</dbReference>
<accession>A0AAV9NEU5</accession>
<feature type="binding site" evidence="4">
    <location>
        <position position="254"/>
    </location>
    <ligand>
        <name>Zn(2+)</name>
        <dbReference type="ChEBI" id="CHEBI:29105"/>
    </ligand>
</feature>
<keyword evidence="8" id="KW-1185">Reference proteome</keyword>
<name>A0AAV9NEU5_9EURO</name>
<feature type="region of interest" description="Disordered" evidence="5">
    <location>
        <begin position="464"/>
        <end position="536"/>
    </location>
</feature>
<sequence length="670" mass="74688">MVLQDIRSTDERQLQEIADVLAGSHKVIVVTGAGISTSCGIPDFRSKDGLYNIIPEQAMLPTPPSSQPATPTLKRTISLIEEEDFPSSQTSTTSTSSRRSSASPSSKLRGQDLFDSRVFQNAASTTVFYRFIASLRQKIRDEVKATSSVHKFLRVLRDGGRLMRCYTQNIDGLERREGLVTDLTRGKGNKRRFMKKHYEVPRPSHAQGTDFDGGCEVVQLHGDLEKLRCTMCAAHYEWTDEETEIYLEGAAPNCQKCKAKSEDRKASGKRGLAMGCLRPNIVLYGEDHPSNSLLTPLIPFDASCQPEVMIIMGTSLKVFGLQKIVREFAKSVHAHKNGKGRVIFVNRTRPADSVWEGIIDDFVSMDCDDWVEDLRTRRSDLWLRQGEIDMTIKKASQPRKKRKSVAEGGEVENMPTKKARITVEIPRLIHPLPRKPLQKSTPNLSTPSKSRFGVADVARKMLSPLAQAKRPPMSPLTSPVRPDDEDGMSRERRLLSPRVQVKRPSFSPLTSPVKPDNDEDTCGRRSPAHRITPLTPMFSPIAPADHAGSTLKIQVLPDEVMEDETIMIDETPTQEGKIALALKKPTKTPGPRISPKTQKMKDGRRLGLGAQLWEYITDERSSSPYSPASEHFEGDVEGEGDIEDDMIVVNTPSRGPKGRKIDVFCQIKAR</sequence>
<dbReference type="Gene3D" id="3.30.1600.10">
    <property type="entry name" value="SIR2/SIRT2 'Small Domain"/>
    <property type="match status" value="1"/>
</dbReference>
<evidence type="ECO:0000256" key="5">
    <source>
        <dbReference type="SAM" id="MobiDB-lite"/>
    </source>
</evidence>
<comment type="caution">
    <text evidence="7">The sequence shown here is derived from an EMBL/GenBank/DDBJ whole genome shotgun (WGS) entry which is preliminary data.</text>
</comment>